<dbReference type="AlphaFoldDB" id="A0A142V9Y8"/>
<keyword evidence="1" id="KW-0449">Lipoprotein</keyword>
<dbReference type="Gene3D" id="3.10.520.10">
    <property type="entry name" value="ApbE-like domains"/>
    <property type="match status" value="1"/>
</dbReference>
<gene>
    <name evidence="1" type="ORF">Dm11a5_0772</name>
</gene>
<dbReference type="EMBL" id="CP011127">
    <property type="protein sequence ID" value="AMU86598.1"/>
    <property type="molecule type" value="Genomic_DNA"/>
</dbReference>
<proteinExistence type="predicted"/>
<accession>A0A142V9Y8</accession>
<dbReference type="RefSeq" id="WP_034376501.1">
    <property type="nucleotide sequence ID" value="NZ_AP024514.1"/>
</dbReference>
<dbReference type="SUPFAM" id="SSF143631">
    <property type="entry name" value="ApbE-like"/>
    <property type="match status" value="1"/>
</dbReference>
<sequence>MYEPRTYRNWENAGCLIPFQVMEEETDLFILASTELKELGYYFVKKYRQEIIDYIKRQPEFASSLKPVKIHLDASSIIRDMAEAAAKASVGPMAAVAGAVAEYVGKELLAYSSEVLVENGGDIFVHTLSTRRIGIFAGKSTLSGTLALEISPDQSPLGICTSSGTVGHSFSFGKADAAIVISKSAILADAAATAVANLVQTSDDIPLALEHGQKIEGVSGLVVIKDDKIGIWGNVKLCPISPHADLKVSE</sequence>
<name>A0A142V9Y8_9CHLR</name>
<evidence type="ECO:0000313" key="2">
    <source>
        <dbReference type="Proteomes" id="UP000076394"/>
    </source>
</evidence>
<dbReference type="OrthoDB" id="9787842at2"/>
<evidence type="ECO:0000313" key="1">
    <source>
        <dbReference type="EMBL" id="AMU86598.1"/>
    </source>
</evidence>
<dbReference type="InterPro" id="IPR003374">
    <property type="entry name" value="ApbE-like_sf"/>
</dbReference>
<reference evidence="1 2" key="1">
    <citation type="submission" date="2015-03" db="EMBL/GenBank/DDBJ databases">
        <title>Genomic characterization of Dehalococcoides mccartyi strain 11a5, an unusal plasmid-containing chloroethene dechlorinator.</title>
        <authorList>
            <person name="Zhao S."/>
            <person name="Ding C."/>
            <person name="He J."/>
        </authorList>
    </citation>
    <scope>NUCLEOTIDE SEQUENCE [LARGE SCALE GENOMIC DNA]</scope>
    <source>
        <strain evidence="1 2">11a5</strain>
    </source>
</reference>
<dbReference type="PATRIC" id="fig|61435.13.peg.809"/>
<dbReference type="Proteomes" id="UP000076394">
    <property type="component" value="Chromosome"/>
</dbReference>
<protein>
    <submittedName>
        <fullName evidence="1">ApbE family lipoprotein</fullName>
    </submittedName>
</protein>
<dbReference type="InterPro" id="IPR007183">
    <property type="entry name" value="UPF0280"/>
</dbReference>
<dbReference type="PIRSF" id="PIRSF006421">
    <property type="entry name" value="UCP006421"/>
    <property type="match status" value="1"/>
</dbReference>
<dbReference type="NCBIfam" id="NF003323">
    <property type="entry name" value="PRK04334.1-3"/>
    <property type="match status" value="1"/>
</dbReference>
<organism evidence="1 2">
    <name type="scientific">Dehalococcoides mccartyi</name>
    <dbReference type="NCBI Taxonomy" id="61435"/>
    <lineage>
        <taxon>Bacteria</taxon>
        <taxon>Bacillati</taxon>
        <taxon>Chloroflexota</taxon>
        <taxon>Dehalococcoidia</taxon>
        <taxon>Dehalococcoidales</taxon>
        <taxon>Dehalococcoidaceae</taxon>
        <taxon>Dehalococcoides</taxon>
    </lineage>
</organism>